<proteinExistence type="predicted"/>
<dbReference type="EMBL" id="SRYA01000053">
    <property type="protein sequence ID" value="TGY91584.1"/>
    <property type="molecule type" value="Genomic_DNA"/>
</dbReference>
<protein>
    <submittedName>
        <fullName evidence="1">Zinc ribbon domain-containing protein</fullName>
    </submittedName>
</protein>
<accession>A0AC61RRV8</accession>
<organism evidence="1 2">
    <name type="scientific">Petralouisia muris</name>
    <dbReference type="NCBI Taxonomy" id="3032872"/>
    <lineage>
        <taxon>Bacteria</taxon>
        <taxon>Bacillati</taxon>
        <taxon>Bacillota</taxon>
        <taxon>Clostridia</taxon>
        <taxon>Lachnospirales</taxon>
        <taxon>Lachnospiraceae</taxon>
        <taxon>Petralouisia</taxon>
    </lineage>
</organism>
<dbReference type="Proteomes" id="UP000304953">
    <property type="component" value="Unassembled WGS sequence"/>
</dbReference>
<reference evidence="1" key="1">
    <citation type="submission" date="2019-04" db="EMBL/GenBank/DDBJ databases">
        <title>Microbes associate with the intestines of laboratory mice.</title>
        <authorList>
            <person name="Navarre W."/>
            <person name="Wong E."/>
            <person name="Huang K."/>
            <person name="Tropini C."/>
            <person name="Ng K."/>
            <person name="Yu B."/>
        </authorList>
    </citation>
    <scope>NUCLEOTIDE SEQUENCE</scope>
    <source>
        <strain evidence="1">NM01_1-7b</strain>
    </source>
</reference>
<sequence length="299" mass="33328">MNDTKNKKLPLFIGIPAVFLLILLRFGLYFLKSDGFSGLSMLLPVLLLCFLIFAFCTSAFFASWVYQDCKKRGDDPALWTTVVFIAAPFFGLLIYFLRRSELKRTCPACGRRISFKANYCEECGIPIENKEENAMMLKQETHHLPLIAAGVISMALMLMCLTGFIVSAAGNGVNTDPASNDRIWNLGVINMNSNSCSDGVWKLEFQSASSGFIKEQDMKIVDADTQMLHADISCKTVPEGATLVLWLVQGDMAQSINVTNLSEPLEYPLNEFENGKIHVRLQINGVKDTVSEISIQERQ</sequence>
<comment type="caution">
    <text evidence="1">The sequence shown here is derived from an EMBL/GenBank/DDBJ whole genome shotgun (WGS) entry which is preliminary data.</text>
</comment>
<name>A0AC61RRV8_9FIRM</name>
<gene>
    <name evidence="1" type="ORF">E5329_20525</name>
</gene>
<evidence type="ECO:0000313" key="1">
    <source>
        <dbReference type="EMBL" id="TGY91584.1"/>
    </source>
</evidence>
<evidence type="ECO:0000313" key="2">
    <source>
        <dbReference type="Proteomes" id="UP000304953"/>
    </source>
</evidence>
<keyword evidence="2" id="KW-1185">Reference proteome</keyword>